<dbReference type="EMBL" id="FOGG01000026">
    <property type="protein sequence ID" value="SES03286.1"/>
    <property type="molecule type" value="Genomic_DNA"/>
</dbReference>
<feature type="domain" description="Carboxyltransferase" evidence="4">
    <location>
        <begin position="5"/>
        <end position="214"/>
    </location>
</feature>
<dbReference type="SUPFAM" id="SSF50891">
    <property type="entry name" value="Cyclophilin-like"/>
    <property type="match status" value="1"/>
</dbReference>
<dbReference type="Gene3D" id="3.30.1360.40">
    <property type="match status" value="1"/>
</dbReference>
<dbReference type="Pfam" id="PF02682">
    <property type="entry name" value="CT_C_D"/>
    <property type="match status" value="1"/>
</dbReference>
<gene>
    <name evidence="5" type="ORF">SAMN04488023_12646</name>
</gene>
<dbReference type="Proteomes" id="UP000199572">
    <property type="component" value="Unassembled WGS sequence"/>
</dbReference>
<keyword evidence="6" id="KW-1185">Reference proteome</keyword>
<evidence type="ECO:0000256" key="1">
    <source>
        <dbReference type="ARBA" id="ARBA00022741"/>
    </source>
</evidence>
<dbReference type="SMART" id="SM00796">
    <property type="entry name" value="AHS1"/>
    <property type="match status" value="1"/>
</dbReference>
<keyword evidence="2" id="KW-0378">Hydrolase</keyword>
<reference evidence="5 6" key="1">
    <citation type="submission" date="2016-10" db="EMBL/GenBank/DDBJ databases">
        <authorList>
            <person name="de Groot N.N."/>
        </authorList>
    </citation>
    <scope>NUCLEOTIDE SEQUENCE [LARGE SCALE GENOMIC DNA]</scope>
    <source>
        <strain evidence="5 6">DSM 18610</strain>
    </source>
</reference>
<sequence>MNLITDIYALNEKSITIVFGDEISLALADRISAFNQILHTNPFPGLITTVPAYASLTVHYDPIKVYRSDLKGNTCIQKVSDYIKSLKITETQNNAPRNRITIPVYYGGEFGPDIEVVAAHANLSTAEVIQLHSTATYLVHLIGFVPGFAYMGGLNKRLSTPRRKQPRAKVPAGAVGIAGEQTGIYPLDIPGGWQIIGQTPFKLFDPNRSVPALLKAGDEVVFQSITLDHYQSLL</sequence>
<name>A0A1H9U1G2_9SPHI</name>
<dbReference type="STRING" id="390241.SAMN04488023_12646"/>
<evidence type="ECO:0000256" key="2">
    <source>
        <dbReference type="ARBA" id="ARBA00022801"/>
    </source>
</evidence>
<evidence type="ECO:0000313" key="6">
    <source>
        <dbReference type="Proteomes" id="UP000199572"/>
    </source>
</evidence>
<keyword evidence="1" id="KW-0547">Nucleotide-binding</keyword>
<evidence type="ECO:0000256" key="3">
    <source>
        <dbReference type="ARBA" id="ARBA00022840"/>
    </source>
</evidence>
<evidence type="ECO:0000259" key="4">
    <source>
        <dbReference type="SMART" id="SM00796"/>
    </source>
</evidence>
<dbReference type="GO" id="GO:0005524">
    <property type="term" value="F:ATP binding"/>
    <property type="evidence" value="ECO:0007669"/>
    <property type="project" value="UniProtKB-KW"/>
</dbReference>
<accession>A0A1H9U1G2</accession>
<protein>
    <submittedName>
        <fullName evidence="5">Inhibitor of KinA</fullName>
    </submittedName>
</protein>
<dbReference type="GO" id="GO:0016787">
    <property type="term" value="F:hydrolase activity"/>
    <property type="evidence" value="ECO:0007669"/>
    <property type="project" value="UniProtKB-KW"/>
</dbReference>
<dbReference type="OrthoDB" id="9778567at2"/>
<keyword evidence="3" id="KW-0067">ATP-binding</keyword>
<dbReference type="Gene3D" id="2.40.100.10">
    <property type="entry name" value="Cyclophilin-like"/>
    <property type="match status" value="1"/>
</dbReference>
<dbReference type="InterPro" id="IPR029000">
    <property type="entry name" value="Cyclophilin-like_dom_sf"/>
</dbReference>
<dbReference type="NCBIfam" id="TIGR00370">
    <property type="entry name" value="5-oxoprolinase subunit PxpB"/>
    <property type="match status" value="1"/>
</dbReference>
<dbReference type="SUPFAM" id="SSF160467">
    <property type="entry name" value="PH0987 N-terminal domain-like"/>
    <property type="match status" value="1"/>
</dbReference>
<dbReference type="PANTHER" id="PTHR34698">
    <property type="entry name" value="5-OXOPROLINASE SUBUNIT B"/>
    <property type="match status" value="1"/>
</dbReference>
<proteinExistence type="predicted"/>
<dbReference type="PANTHER" id="PTHR34698:SF2">
    <property type="entry name" value="5-OXOPROLINASE SUBUNIT B"/>
    <property type="match status" value="1"/>
</dbReference>
<dbReference type="InterPro" id="IPR003833">
    <property type="entry name" value="CT_C_D"/>
</dbReference>
<evidence type="ECO:0000313" key="5">
    <source>
        <dbReference type="EMBL" id="SES03286.1"/>
    </source>
</evidence>
<organism evidence="5 6">
    <name type="scientific">Pedobacter rhizosphaerae</name>
    <dbReference type="NCBI Taxonomy" id="390241"/>
    <lineage>
        <taxon>Bacteria</taxon>
        <taxon>Pseudomonadati</taxon>
        <taxon>Bacteroidota</taxon>
        <taxon>Sphingobacteriia</taxon>
        <taxon>Sphingobacteriales</taxon>
        <taxon>Sphingobacteriaceae</taxon>
        <taxon>Pedobacter</taxon>
    </lineage>
</organism>
<dbReference type="RefSeq" id="WP_090886798.1">
    <property type="nucleotide sequence ID" value="NZ_FOGG01000026.1"/>
</dbReference>
<dbReference type="InterPro" id="IPR010016">
    <property type="entry name" value="PxpB"/>
</dbReference>
<dbReference type="AlphaFoldDB" id="A0A1H9U1G2"/>